<reference evidence="2" key="1">
    <citation type="submission" date="2023-02" db="EMBL/GenBank/DDBJ databases">
        <title>Nocardiopsis ansamitocini NBRC 112285.</title>
        <authorList>
            <person name="Ichikawa N."/>
            <person name="Sato H."/>
            <person name="Tonouchi N."/>
        </authorList>
    </citation>
    <scope>NUCLEOTIDE SEQUENCE</scope>
    <source>
        <strain evidence="2">NBRC 112285</strain>
    </source>
</reference>
<feature type="domain" description="Cgl0159-like" evidence="1">
    <location>
        <begin position="38"/>
        <end position="291"/>
    </location>
</feature>
<name>A0A9W6UJA4_9ACTN</name>
<organism evidence="2 3">
    <name type="scientific">Nocardiopsis ansamitocini</name>
    <dbReference type="NCBI Taxonomy" id="1670832"/>
    <lineage>
        <taxon>Bacteria</taxon>
        <taxon>Bacillati</taxon>
        <taxon>Actinomycetota</taxon>
        <taxon>Actinomycetes</taxon>
        <taxon>Streptosporangiales</taxon>
        <taxon>Nocardiopsidaceae</taxon>
        <taxon>Nocardiopsis</taxon>
    </lineage>
</organism>
<dbReference type="SUPFAM" id="SSF51569">
    <property type="entry name" value="Aldolase"/>
    <property type="match status" value="1"/>
</dbReference>
<sequence length="294" mass="30992">MSTPAISELTRLRATRPETVMEAARARRRRPLLPPGGGRLMIIAADHPARGALGVSGRPDAMASRVDLLERLVAALARPGVDGVLATPDILEDLLLLGALEDKVVVGSMNRGGLAGAAFELDDRFTAYRADDIERAGFDAGKLLLRIDPDDPGSLATMAAAADAVNELAHHRLMAMVEPFMAHRADGRLRNDLSAQAVIRSVAIASGLGGTSAYTWLKVPLTDDVTDMARVAAATTLPLLLLGGEVTGESAAVFERWHRALELPSVQGLVVGRTLLYPADDDVTGAVDTAVSLL</sequence>
<protein>
    <recommendedName>
        <fullName evidence="1">Cgl0159-like domain-containing protein</fullName>
    </recommendedName>
</protein>
<evidence type="ECO:0000259" key="1">
    <source>
        <dbReference type="Pfam" id="PF22649"/>
    </source>
</evidence>
<gene>
    <name evidence="2" type="ORF">Nans01_28780</name>
</gene>
<evidence type="ECO:0000313" key="2">
    <source>
        <dbReference type="EMBL" id="GLU48527.1"/>
    </source>
</evidence>
<evidence type="ECO:0000313" key="3">
    <source>
        <dbReference type="Proteomes" id="UP001165092"/>
    </source>
</evidence>
<accession>A0A9W6UJA4</accession>
<dbReference type="InterPro" id="IPR054574">
    <property type="entry name" value="Cgl0159_dom"/>
</dbReference>
<dbReference type="Pfam" id="PF22649">
    <property type="entry name" value="Cgl0159"/>
    <property type="match status" value="1"/>
</dbReference>
<dbReference type="InterPro" id="IPR013785">
    <property type="entry name" value="Aldolase_TIM"/>
</dbReference>
<keyword evidence="3" id="KW-1185">Reference proteome</keyword>
<comment type="caution">
    <text evidence="2">The sequence shown here is derived from an EMBL/GenBank/DDBJ whole genome shotgun (WGS) entry which is preliminary data.</text>
</comment>
<dbReference type="Gene3D" id="3.20.20.70">
    <property type="entry name" value="Aldolase class I"/>
    <property type="match status" value="1"/>
</dbReference>
<dbReference type="RefSeq" id="WP_285760000.1">
    <property type="nucleotide sequence ID" value="NZ_BSQG01000004.1"/>
</dbReference>
<dbReference type="Proteomes" id="UP001165092">
    <property type="component" value="Unassembled WGS sequence"/>
</dbReference>
<dbReference type="EMBL" id="BSQG01000004">
    <property type="protein sequence ID" value="GLU48527.1"/>
    <property type="molecule type" value="Genomic_DNA"/>
</dbReference>
<dbReference type="AlphaFoldDB" id="A0A9W6UJA4"/>
<proteinExistence type="predicted"/>